<evidence type="ECO:0000313" key="2">
    <source>
        <dbReference type="Proteomes" id="UP000292003"/>
    </source>
</evidence>
<dbReference type="InterPro" id="IPR007061">
    <property type="entry name" value="MST-like"/>
</dbReference>
<protein>
    <submittedName>
        <fullName evidence="1">DinB family protein</fullName>
    </submittedName>
</protein>
<gene>
    <name evidence="1" type="ORF">EWH70_07025</name>
</gene>
<name>A0A4Q7JAU7_9PSEU</name>
<organism evidence="1 2">
    <name type="scientific">Amycolatopsis suaedae</name>
    <dbReference type="NCBI Taxonomy" id="2510978"/>
    <lineage>
        <taxon>Bacteria</taxon>
        <taxon>Bacillati</taxon>
        <taxon>Actinomycetota</taxon>
        <taxon>Actinomycetes</taxon>
        <taxon>Pseudonocardiales</taxon>
        <taxon>Pseudonocardiaceae</taxon>
        <taxon>Amycolatopsis</taxon>
    </lineage>
</organism>
<keyword evidence="2" id="KW-1185">Reference proteome</keyword>
<reference evidence="1 2" key="1">
    <citation type="submission" date="2019-02" db="EMBL/GenBank/DDBJ databases">
        <title>Draft genome sequence of Amycolatopsis sp. 8-3EHSu isolated from roots of Suaeda maritima.</title>
        <authorList>
            <person name="Duangmal K."/>
            <person name="Chantavorakit T."/>
        </authorList>
    </citation>
    <scope>NUCLEOTIDE SEQUENCE [LARGE SCALE GENOMIC DNA]</scope>
    <source>
        <strain evidence="1 2">8-3EHSu</strain>
    </source>
</reference>
<dbReference type="AlphaFoldDB" id="A0A4Q7JAU7"/>
<accession>A0A4Q7JAU7</accession>
<sequence>MTATLDAERTELISMLAEARAALTGAVEGLSDEQLAQQPTVSSLCLGGLVKHVAAMEKSWMRFVVEGLPADLFALPDGVTWADVEAGVAHEVPQWAIDHAADFRMNPGDTLAGILEHYEQIAADTEKIVAGLTDLSVTRPLPDAPWNAPGEVRSLRWALMHIVAETFQHAGHADILREAIDGRTAT</sequence>
<dbReference type="Gene3D" id="1.20.120.450">
    <property type="entry name" value="dinb family like domain"/>
    <property type="match status" value="1"/>
</dbReference>
<comment type="caution">
    <text evidence="1">The sequence shown here is derived from an EMBL/GenBank/DDBJ whole genome shotgun (WGS) entry which is preliminary data.</text>
</comment>
<dbReference type="Pfam" id="PF04978">
    <property type="entry name" value="MST"/>
    <property type="match status" value="1"/>
</dbReference>
<dbReference type="InterPro" id="IPR034660">
    <property type="entry name" value="DinB/YfiT-like"/>
</dbReference>
<dbReference type="OrthoDB" id="4548523at2"/>
<evidence type="ECO:0000313" key="1">
    <source>
        <dbReference type="EMBL" id="RZQ64911.1"/>
    </source>
</evidence>
<dbReference type="SUPFAM" id="SSF109854">
    <property type="entry name" value="DinB/YfiT-like putative metalloenzymes"/>
    <property type="match status" value="1"/>
</dbReference>
<dbReference type="Proteomes" id="UP000292003">
    <property type="component" value="Unassembled WGS sequence"/>
</dbReference>
<dbReference type="EMBL" id="SFCC01000003">
    <property type="protein sequence ID" value="RZQ64911.1"/>
    <property type="molecule type" value="Genomic_DNA"/>
</dbReference>
<proteinExistence type="predicted"/>